<feature type="signal peptide" evidence="2">
    <location>
        <begin position="1"/>
        <end position="17"/>
    </location>
</feature>
<keyword evidence="2" id="KW-0732">Signal</keyword>
<keyword evidence="1" id="KW-0472">Membrane</keyword>
<sequence>MKRSNLAVCLLIVCASAAEIHQDFVDNVDSSQDEDKPTSGSINHPYAFVIQQPWHGIVNARIMYLTHHPMDGLLPLASAMAGSPPSGLRVDNENDVPNYSIAGIQSPLNSSNAAAAVQWHVSFSSFVQLFVALTTLTIMTTLIHAIG</sequence>
<dbReference type="EMBL" id="AMYB01000003">
    <property type="protein sequence ID" value="OAD04107.1"/>
    <property type="molecule type" value="Genomic_DNA"/>
</dbReference>
<protein>
    <submittedName>
        <fullName evidence="3">Uncharacterized protein</fullName>
    </submittedName>
</protein>
<evidence type="ECO:0000313" key="4">
    <source>
        <dbReference type="Proteomes" id="UP000077051"/>
    </source>
</evidence>
<proteinExistence type="predicted"/>
<comment type="caution">
    <text evidence="3">The sequence shown here is derived from an EMBL/GenBank/DDBJ whole genome shotgun (WGS) entry which is preliminary data.</text>
</comment>
<dbReference type="VEuPathDB" id="FungiDB:MUCCIDRAFT_79243"/>
<keyword evidence="1" id="KW-0812">Transmembrane</keyword>
<keyword evidence="1" id="KW-1133">Transmembrane helix</keyword>
<gene>
    <name evidence="3" type="ORF">MUCCIDRAFT_79243</name>
</gene>
<keyword evidence="4" id="KW-1185">Reference proteome</keyword>
<dbReference type="AlphaFoldDB" id="A0A168LY06"/>
<feature type="chain" id="PRO_5007898876" evidence="2">
    <location>
        <begin position="18"/>
        <end position="147"/>
    </location>
</feature>
<name>A0A168LY06_MUCCL</name>
<evidence type="ECO:0000256" key="2">
    <source>
        <dbReference type="SAM" id="SignalP"/>
    </source>
</evidence>
<evidence type="ECO:0000313" key="3">
    <source>
        <dbReference type="EMBL" id="OAD04107.1"/>
    </source>
</evidence>
<feature type="transmembrane region" description="Helical" evidence="1">
    <location>
        <begin position="126"/>
        <end position="146"/>
    </location>
</feature>
<evidence type="ECO:0000256" key="1">
    <source>
        <dbReference type="SAM" id="Phobius"/>
    </source>
</evidence>
<reference evidence="3 4" key="1">
    <citation type="submission" date="2015-06" db="EMBL/GenBank/DDBJ databases">
        <title>Expansion of signal transduction pathways in fungi by whole-genome duplication.</title>
        <authorList>
            <consortium name="DOE Joint Genome Institute"/>
            <person name="Corrochano L.M."/>
            <person name="Kuo A."/>
            <person name="Marcet-Houben M."/>
            <person name="Polaino S."/>
            <person name="Salamov A."/>
            <person name="Villalobos J.M."/>
            <person name="Alvarez M.I."/>
            <person name="Avalos J."/>
            <person name="Benito E.P."/>
            <person name="Benoit I."/>
            <person name="Burger G."/>
            <person name="Camino L.P."/>
            <person name="Canovas D."/>
            <person name="Cerda-Olmedo E."/>
            <person name="Cheng J.-F."/>
            <person name="Dominguez A."/>
            <person name="Elias M."/>
            <person name="Eslava A.P."/>
            <person name="Glaser F."/>
            <person name="Grimwood J."/>
            <person name="Gutierrez G."/>
            <person name="Heitman J."/>
            <person name="Henrissat B."/>
            <person name="Iturriaga E.A."/>
            <person name="Lang B.F."/>
            <person name="Lavin J.L."/>
            <person name="Lee S."/>
            <person name="Li W."/>
            <person name="Lindquist E."/>
            <person name="Lopez-Garcia S."/>
            <person name="Luque E.M."/>
            <person name="Marcos A.T."/>
            <person name="Martin J."/>
            <person name="Mccluskey K."/>
            <person name="Medina H.R."/>
            <person name="Miralles-Duran A."/>
            <person name="Miyazaki A."/>
            <person name="Munoz-Torres E."/>
            <person name="Oguiza J.A."/>
            <person name="Ohm R."/>
            <person name="Olmedo M."/>
            <person name="Orejas M."/>
            <person name="Ortiz-Castellanos L."/>
            <person name="Pisabarro A.G."/>
            <person name="Rodriguez-Romero J."/>
            <person name="Ruiz-Herrera J."/>
            <person name="Ruiz-Vazquez R."/>
            <person name="Sanz C."/>
            <person name="Schackwitz W."/>
            <person name="Schmutz J."/>
            <person name="Shahriari M."/>
            <person name="Shelest E."/>
            <person name="Silva-Franco F."/>
            <person name="Soanes D."/>
            <person name="Syed K."/>
            <person name="Tagua V.G."/>
            <person name="Talbot N.J."/>
            <person name="Thon M."/>
            <person name="De Vries R.P."/>
            <person name="Wiebenga A."/>
            <person name="Yadav J.S."/>
            <person name="Braun E.L."/>
            <person name="Baker S."/>
            <person name="Garre V."/>
            <person name="Horwitz B."/>
            <person name="Torres-Martinez S."/>
            <person name="Idnurm A."/>
            <person name="Herrera-Estrella A."/>
            <person name="Gabaldon T."/>
            <person name="Grigoriev I.V."/>
        </authorList>
    </citation>
    <scope>NUCLEOTIDE SEQUENCE [LARGE SCALE GENOMIC DNA]</scope>
    <source>
        <strain evidence="3 4">CBS 277.49</strain>
    </source>
</reference>
<accession>A0A168LY06</accession>
<dbReference type="STRING" id="747725.A0A168LY06"/>
<organism evidence="3 4">
    <name type="scientific">Mucor lusitanicus CBS 277.49</name>
    <dbReference type="NCBI Taxonomy" id="747725"/>
    <lineage>
        <taxon>Eukaryota</taxon>
        <taxon>Fungi</taxon>
        <taxon>Fungi incertae sedis</taxon>
        <taxon>Mucoromycota</taxon>
        <taxon>Mucoromycotina</taxon>
        <taxon>Mucoromycetes</taxon>
        <taxon>Mucorales</taxon>
        <taxon>Mucorineae</taxon>
        <taxon>Mucoraceae</taxon>
        <taxon>Mucor</taxon>
    </lineage>
</organism>
<dbReference type="OrthoDB" id="1708823at2759"/>
<dbReference type="Proteomes" id="UP000077051">
    <property type="component" value="Unassembled WGS sequence"/>
</dbReference>